<dbReference type="EMBL" id="SGXA01000004">
    <property type="protein sequence ID" value="RZS67019.1"/>
    <property type="molecule type" value="Genomic_DNA"/>
</dbReference>
<reference evidence="9 10" key="1">
    <citation type="submission" date="2019-02" db="EMBL/GenBank/DDBJ databases">
        <title>Genomic Encyclopedia of Type Strains, Phase IV (KMG-IV): sequencing the most valuable type-strain genomes for metagenomic binning, comparative biology and taxonomic classification.</title>
        <authorList>
            <person name="Goeker M."/>
        </authorList>
    </citation>
    <scope>NUCLEOTIDE SEQUENCE [LARGE SCALE GENOMIC DNA]</scope>
    <source>
        <strain evidence="9 10">DSM 18116</strain>
    </source>
</reference>
<dbReference type="PANTHER" id="PTHR30329">
    <property type="entry name" value="STATOR ELEMENT OF FLAGELLAR MOTOR COMPLEX"/>
    <property type="match status" value="1"/>
</dbReference>
<dbReference type="InterPro" id="IPR006665">
    <property type="entry name" value="OmpA-like"/>
</dbReference>
<evidence type="ECO:0000256" key="4">
    <source>
        <dbReference type="ARBA" id="ARBA00023237"/>
    </source>
</evidence>
<dbReference type="CDD" id="cd07185">
    <property type="entry name" value="OmpA_C-like"/>
    <property type="match status" value="1"/>
</dbReference>
<dbReference type="PROSITE" id="PS51123">
    <property type="entry name" value="OMPA_2"/>
    <property type="match status" value="1"/>
</dbReference>
<dbReference type="PRINTS" id="PR01021">
    <property type="entry name" value="OMPADOMAIN"/>
</dbReference>
<evidence type="ECO:0000256" key="3">
    <source>
        <dbReference type="ARBA" id="ARBA00023136"/>
    </source>
</evidence>
<evidence type="ECO:0000256" key="6">
    <source>
        <dbReference type="SAM" id="MobiDB-lite"/>
    </source>
</evidence>
<dbReference type="Proteomes" id="UP000293874">
    <property type="component" value="Unassembled WGS sequence"/>
</dbReference>
<dbReference type="RefSeq" id="WP_130543904.1">
    <property type="nucleotide sequence ID" value="NZ_CP042431.1"/>
</dbReference>
<dbReference type="SUPFAM" id="SSF103088">
    <property type="entry name" value="OmpA-like"/>
    <property type="match status" value="1"/>
</dbReference>
<evidence type="ECO:0000313" key="10">
    <source>
        <dbReference type="Proteomes" id="UP000293874"/>
    </source>
</evidence>
<evidence type="ECO:0000256" key="5">
    <source>
        <dbReference type="PROSITE-ProRule" id="PRU00473"/>
    </source>
</evidence>
<evidence type="ECO:0000259" key="8">
    <source>
        <dbReference type="PROSITE" id="PS51123"/>
    </source>
</evidence>
<evidence type="ECO:0000256" key="1">
    <source>
        <dbReference type="ARBA" id="ARBA00004442"/>
    </source>
</evidence>
<dbReference type="InterPro" id="IPR003367">
    <property type="entry name" value="Thrombospondin_3-like_rpt"/>
</dbReference>
<dbReference type="InterPro" id="IPR036737">
    <property type="entry name" value="OmpA-like_sf"/>
</dbReference>
<feature type="signal peptide" evidence="7">
    <location>
        <begin position="1"/>
        <end position="20"/>
    </location>
</feature>
<dbReference type="InterPro" id="IPR050330">
    <property type="entry name" value="Bact_OuterMem_StrucFunc"/>
</dbReference>
<sequence length="445" mass="48740">MKRILLHLFFLLTLTQIAFGQDDDIQNPTLGVHFFFNDFKSAQNIRNTSLGTALRDKKFGKIKDMSPGLAINYMEGLNRHFDFTTTLAGSFLDYIRRDGSTYGKDNFLLEGDVSVRGKMFSNKYVVSPYLQAGLGASMYKGTFGAFIPAGVGVQFNILNEAFLVVNSQYRIPVTESANYHFYHSIGLAGVIGKKKRAAAPVPVPIPPPPPKDTDGDGIVDSLDACPDIPGLAQFKGCPDRDGDGIPDPEDKCPDVPGLARYQGCPIPDTDGDGINDEVDKCPNEKGVARYDGCPVPDRDKDGVNDEEDKCPDLPGPVSNQGCPEVKEEIKKRIDVAAKNIFFATGSYQLLAKSHKSLDDVVKLLNEDPNLKLDVEGHTDNTGKADKNLTLSEKRAQAVHDYLVKKGVSDDRINAAGYGQERPVADNKTTAGRAKNRRVELKLHYN</sequence>
<dbReference type="Gene3D" id="4.10.1080.10">
    <property type="entry name" value="TSP type-3 repeat"/>
    <property type="match status" value="1"/>
</dbReference>
<dbReference type="GO" id="GO:0007155">
    <property type="term" value="P:cell adhesion"/>
    <property type="evidence" value="ECO:0007669"/>
    <property type="project" value="InterPro"/>
</dbReference>
<dbReference type="Pfam" id="PF00691">
    <property type="entry name" value="OmpA"/>
    <property type="match status" value="1"/>
</dbReference>
<dbReference type="AlphaFoldDB" id="A0A4Q7MKB9"/>
<dbReference type="InterPro" id="IPR028974">
    <property type="entry name" value="TSP_type-3_rpt"/>
</dbReference>
<accession>A0A4Q7MKB9</accession>
<keyword evidence="4" id="KW-0998">Cell outer membrane</keyword>
<comment type="subcellular location">
    <subcellularLocation>
        <location evidence="1">Cell outer membrane</location>
    </subcellularLocation>
</comment>
<keyword evidence="3 5" id="KW-0472">Membrane</keyword>
<dbReference type="InterPro" id="IPR006664">
    <property type="entry name" value="OMP_bac"/>
</dbReference>
<keyword evidence="2 7" id="KW-0732">Signal</keyword>
<proteinExistence type="predicted"/>
<feature type="chain" id="PRO_5020426532" evidence="7">
    <location>
        <begin position="21"/>
        <end position="445"/>
    </location>
</feature>
<feature type="region of interest" description="Disordered" evidence="6">
    <location>
        <begin position="292"/>
        <end position="322"/>
    </location>
</feature>
<keyword evidence="10" id="KW-1185">Reference proteome</keyword>
<protein>
    <submittedName>
        <fullName evidence="9">Thrombospondin type 3 repeat-containing protein</fullName>
    </submittedName>
</protein>
<gene>
    <name evidence="9" type="ORF">EV199_5403</name>
</gene>
<name>A0A4Q7MKB9_9BACT</name>
<dbReference type="Pfam" id="PF02412">
    <property type="entry name" value="TSP_3"/>
    <property type="match status" value="3"/>
</dbReference>
<evidence type="ECO:0000256" key="2">
    <source>
        <dbReference type="ARBA" id="ARBA00022729"/>
    </source>
</evidence>
<organism evidence="9 10">
    <name type="scientific">Pseudobacter ginsenosidimutans</name>
    <dbReference type="NCBI Taxonomy" id="661488"/>
    <lineage>
        <taxon>Bacteria</taxon>
        <taxon>Pseudomonadati</taxon>
        <taxon>Bacteroidota</taxon>
        <taxon>Chitinophagia</taxon>
        <taxon>Chitinophagales</taxon>
        <taxon>Chitinophagaceae</taxon>
        <taxon>Pseudobacter</taxon>
    </lineage>
</organism>
<comment type="caution">
    <text evidence="9">The sequence shown here is derived from an EMBL/GenBank/DDBJ whole genome shotgun (WGS) entry which is preliminary data.</text>
</comment>
<dbReference type="OrthoDB" id="1522982at2"/>
<feature type="domain" description="OmpA-like" evidence="8">
    <location>
        <begin position="329"/>
        <end position="445"/>
    </location>
</feature>
<dbReference type="GO" id="GO:0005509">
    <property type="term" value="F:calcium ion binding"/>
    <property type="evidence" value="ECO:0007669"/>
    <property type="project" value="InterPro"/>
</dbReference>
<dbReference type="GO" id="GO:0009279">
    <property type="term" value="C:cell outer membrane"/>
    <property type="evidence" value="ECO:0007669"/>
    <property type="project" value="UniProtKB-SubCell"/>
</dbReference>
<dbReference type="PANTHER" id="PTHR30329:SF21">
    <property type="entry name" value="LIPOPROTEIN YIAD-RELATED"/>
    <property type="match status" value="1"/>
</dbReference>
<evidence type="ECO:0000256" key="7">
    <source>
        <dbReference type="SAM" id="SignalP"/>
    </source>
</evidence>
<evidence type="ECO:0000313" key="9">
    <source>
        <dbReference type="EMBL" id="RZS67019.1"/>
    </source>
</evidence>
<dbReference type="Gene3D" id="3.30.1330.60">
    <property type="entry name" value="OmpA-like domain"/>
    <property type="match status" value="1"/>
</dbReference>
<dbReference type="SUPFAM" id="SSF103647">
    <property type="entry name" value="TSP type-3 repeat"/>
    <property type="match status" value="1"/>
</dbReference>